<reference evidence="2 3" key="1">
    <citation type="submission" date="2023-07" db="EMBL/GenBank/DDBJ databases">
        <title>Genomic Encyclopedia of Type Strains, Phase IV (KMG-IV): sequencing the most valuable type-strain genomes for metagenomic binning, comparative biology and taxonomic classification.</title>
        <authorList>
            <person name="Goeker M."/>
        </authorList>
    </citation>
    <scope>NUCLEOTIDE SEQUENCE [LARGE SCALE GENOMIC DNA]</scope>
    <source>
        <strain evidence="2 3">DSM 45903</strain>
    </source>
</reference>
<protein>
    <submittedName>
        <fullName evidence="2">Effector of murein hydrolase LrgA (UPF0299 family)</fullName>
    </submittedName>
</protein>
<comment type="caution">
    <text evidence="2">The sequence shown here is derived from an EMBL/GenBank/DDBJ whole genome shotgun (WGS) entry which is preliminary data.</text>
</comment>
<feature type="transmembrane region" description="Helical" evidence="1">
    <location>
        <begin position="200"/>
        <end position="221"/>
    </location>
</feature>
<dbReference type="GO" id="GO:0016787">
    <property type="term" value="F:hydrolase activity"/>
    <property type="evidence" value="ECO:0007669"/>
    <property type="project" value="UniProtKB-KW"/>
</dbReference>
<keyword evidence="3" id="KW-1185">Reference proteome</keyword>
<dbReference type="Proteomes" id="UP001185012">
    <property type="component" value="Unassembled WGS sequence"/>
</dbReference>
<accession>A0ABU1IMA4</accession>
<proteinExistence type="predicted"/>
<feature type="transmembrane region" description="Helical" evidence="1">
    <location>
        <begin position="58"/>
        <end position="81"/>
    </location>
</feature>
<feature type="transmembrane region" description="Helical" evidence="1">
    <location>
        <begin position="88"/>
        <end position="106"/>
    </location>
</feature>
<evidence type="ECO:0000313" key="3">
    <source>
        <dbReference type="Proteomes" id="UP001185012"/>
    </source>
</evidence>
<sequence>MRWERRVRHAGIPWLVRGVAGINVASVVLVSLFLAGMGQGSFGERMQYIHANPAAWNVSWTAALLAALGLVFIFTLLMLYLDRSWRPLLQLAWMIGVVGAVAWVLHDWLQIMMMPVLSLLFLEVPTSRLADYIIQWEKLLVQLAGVFSCTCFAISGLMFTGVMFRTRSIPKTMAIYSLVLWTLMLAASLSVRWVHAMLPWVLAGSLLLLVPWYWQLSNVLYRPTSK</sequence>
<keyword evidence="1" id="KW-1133">Transmembrane helix</keyword>
<feature type="transmembrane region" description="Helical" evidence="1">
    <location>
        <begin position="12"/>
        <end position="38"/>
    </location>
</feature>
<name>A0ABU1IMA4_9BACL</name>
<keyword evidence="2" id="KW-0378">Hydrolase</keyword>
<feature type="transmembrane region" description="Helical" evidence="1">
    <location>
        <begin position="139"/>
        <end position="162"/>
    </location>
</feature>
<dbReference type="RefSeq" id="WP_309864889.1">
    <property type="nucleotide sequence ID" value="NZ_JAVDQG010000003.1"/>
</dbReference>
<evidence type="ECO:0000256" key="1">
    <source>
        <dbReference type="SAM" id="Phobius"/>
    </source>
</evidence>
<keyword evidence="1" id="KW-0472">Membrane</keyword>
<evidence type="ECO:0000313" key="2">
    <source>
        <dbReference type="EMBL" id="MDR6225831.1"/>
    </source>
</evidence>
<gene>
    <name evidence="2" type="ORF">JOE21_001829</name>
</gene>
<dbReference type="EMBL" id="JAVDQG010000003">
    <property type="protein sequence ID" value="MDR6225831.1"/>
    <property type="molecule type" value="Genomic_DNA"/>
</dbReference>
<keyword evidence="1" id="KW-0812">Transmembrane</keyword>
<organism evidence="2 3">
    <name type="scientific">Desmospora profundinema</name>
    <dbReference type="NCBI Taxonomy" id="1571184"/>
    <lineage>
        <taxon>Bacteria</taxon>
        <taxon>Bacillati</taxon>
        <taxon>Bacillota</taxon>
        <taxon>Bacilli</taxon>
        <taxon>Bacillales</taxon>
        <taxon>Thermoactinomycetaceae</taxon>
        <taxon>Desmospora</taxon>
    </lineage>
</organism>
<feature type="transmembrane region" description="Helical" evidence="1">
    <location>
        <begin position="174"/>
        <end position="194"/>
    </location>
</feature>